<dbReference type="GO" id="GO:0005886">
    <property type="term" value="C:plasma membrane"/>
    <property type="evidence" value="ECO:0007669"/>
    <property type="project" value="TreeGrafter"/>
</dbReference>
<sequence length="230" mass="26190">MRIKKFKKWRKRTMGVLVSLFIVSLIVVSLAISRVSSYKKYIYNIEDIPKGNDTIIVLGAGVRSDGSPSDILADRLETSLEVYNEGVADSFILSGDHGREDYNEVGAMKDYILDSNIDESIIFMDHAGFSTYDTMYRAKEIFKVKSAVIVTNEYHLPRALYIARKLGIDAYGVKSDKRAYQLMDNYRKREMLAKLKDFVYVNIIKPEPKFLGESIPVSTSDGRLTEDDKK</sequence>
<dbReference type="InterPro" id="IPR010916">
    <property type="entry name" value="TonB_box_CS"/>
</dbReference>
<reference evidence="2" key="1">
    <citation type="submission" date="2019-11" db="EMBL/GenBank/DDBJ databases">
        <authorList>
            <person name="Feng L."/>
        </authorList>
    </citation>
    <scope>NUCLEOTIDE SEQUENCE</scope>
    <source>
        <strain evidence="2">CTertiumLFYP3</strain>
    </source>
</reference>
<organism evidence="2">
    <name type="scientific">Clostridium tertium</name>
    <dbReference type="NCBI Taxonomy" id="1559"/>
    <lineage>
        <taxon>Bacteria</taxon>
        <taxon>Bacillati</taxon>
        <taxon>Bacillota</taxon>
        <taxon>Clostridia</taxon>
        <taxon>Eubacteriales</taxon>
        <taxon>Clostridiaceae</taxon>
        <taxon>Clostridium</taxon>
    </lineage>
</organism>
<gene>
    <name evidence="2" type="ORF">CTLFYP3_02853</name>
</gene>
<accession>A0A6N3FUS3</accession>
<dbReference type="EMBL" id="CACRTO010000042">
    <property type="protein sequence ID" value="VYU55805.1"/>
    <property type="molecule type" value="Genomic_DNA"/>
</dbReference>
<evidence type="ECO:0000313" key="2">
    <source>
        <dbReference type="EMBL" id="VYU55805.1"/>
    </source>
</evidence>
<dbReference type="Pfam" id="PF02698">
    <property type="entry name" value="DUF218"/>
    <property type="match status" value="1"/>
</dbReference>
<dbReference type="PANTHER" id="PTHR30336:SF6">
    <property type="entry name" value="INTEGRAL MEMBRANE PROTEIN"/>
    <property type="match status" value="1"/>
</dbReference>
<protein>
    <submittedName>
        <fullName evidence="2">Vancomycin high temperature exclusion protein</fullName>
    </submittedName>
</protein>
<dbReference type="InterPro" id="IPR051599">
    <property type="entry name" value="Cell_Envelope_Assoc"/>
</dbReference>
<dbReference type="InterPro" id="IPR003848">
    <property type="entry name" value="DUF218"/>
</dbReference>
<proteinExistence type="predicted"/>
<dbReference type="AlphaFoldDB" id="A0A6N3FUS3"/>
<dbReference type="PROSITE" id="PS00430">
    <property type="entry name" value="TONB_DEPENDENT_REC_1"/>
    <property type="match status" value="1"/>
</dbReference>
<dbReference type="RefSeq" id="WP_156627298.1">
    <property type="nucleotide sequence ID" value="NZ_CACRTO010000042.1"/>
</dbReference>
<name>A0A6N3FUS3_9CLOT</name>
<dbReference type="PANTHER" id="PTHR30336">
    <property type="entry name" value="INNER MEMBRANE PROTEIN, PROBABLE PERMEASE"/>
    <property type="match status" value="1"/>
</dbReference>
<feature type="domain" description="DUF218" evidence="1">
    <location>
        <begin position="53"/>
        <end position="170"/>
    </location>
</feature>
<dbReference type="CDD" id="cd06259">
    <property type="entry name" value="YdcF-like"/>
    <property type="match status" value="1"/>
</dbReference>
<evidence type="ECO:0000259" key="1">
    <source>
        <dbReference type="Pfam" id="PF02698"/>
    </source>
</evidence>